<keyword evidence="3" id="KW-1185">Reference proteome</keyword>
<comment type="caution">
    <text evidence="2">The sequence shown here is derived from an EMBL/GenBank/DDBJ whole genome shotgun (WGS) entry which is preliminary data.</text>
</comment>
<keyword evidence="1" id="KW-0812">Transmembrane</keyword>
<dbReference type="AlphaFoldDB" id="A0AAE3TEX1"/>
<feature type="transmembrane region" description="Helical" evidence="1">
    <location>
        <begin position="20"/>
        <end position="39"/>
    </location>
</feature>
<dbReference type="EMBL" id="JARGDL010000017">
    <property type="protein sequence ID" value="MDF1612738.1"/>
    <property type="molecule type" value="Genomic_DNA"/>
</dbReference>
<keyword evidence="1" id="KW-0472">Membrane</keyword>
<dbReference type="PANTHER" id="PTHR37953:SF1">
    <property type="entry name" value="UPF0127 PROTEIN MJ1496"/>
    <property type="match status" value="1"/>
</dbReference>
<dbReference type="Proteomes" id="UP001221302">
    <property type="component" value="Unassembled WGS sequence"/>
</dbReference>
<dbReference type="Pfam" id="PF02643">
    <property type="entry name" value="DUF192"/>
    <property type="match status" value="1"/>
</dbReference>
<dbReference type="InterPro" id="IPR003795">
    <property type="entry name" value="DUF192"/>
</dbReference>
<gene>
    <name evidence="2" type="ORF">P0M35_11300</name>
</gene>
<dbReference type="RefSeq" id="WP_321536509.1">
    <property type="nucleotide sequence ID" value="NZ_JARGDL010000017.1"/>
</dbReference>
<evidence type="ECO:0000313" key="2">
    <source>
        <dbReference type="EMBL" id="MDF1612738.1"/>
    </source>
</evidence>
<keyword evidence="1" id="KW-1133">Transmembrane helix</keyword>
<protein>
    <submittedName>
        <fullName evidence="2">DUF192 domain-containing protein</fullName>
    </submittedName>
</protein>
<dbReference type="InterPro" id="IPR038695">
    <property type="entry name" value="Saro_0823-like_sf"/>
</dbReference>
<accession>A0AAE3TEX1</accession>
<name>A0AAE3TEX1_9BACT</name>
<sequence>MSKNKQISKSQSRKNKWIQIVVVIVLISFTALFVFSNFLKRNEVVNPQLEKAVSGKTVYSFTKEGELSFNDQKGNLISSIDIEIADTDEQRQLGLMFRDKMEETQGMLFIFDREAPQAFWMHNTILPLDIIYVNSKMEIVHIVKNAKPFDDTSLPSIKPAQFVVEVNAGYCEKFGLKEGDKIVWRRS</sequence>
<proteinExistence type="predicted"/>
<organism evidence="2 3">
    <name type="scientific">Stygiobacter electus</name>
    <dbReference type="NCBI Taxonomy" id="3032292"/>
    <lineage>
        <taxon>Bacteria</taxon>
        <taxon>Pseudomonadati</taxon>
        <taxon>Ignavibacteriota</taxon>
        <taxon>Ignavibacteria</taxon>
        <taxon>Ignavibacteriales</taxon>
        <taxon>Melioribacteraceae</taxon>
        <taxon>Stygiobacter</taxon>
    </lineage>
</organism>
<evidence type="ECO:0000256" key="1">
    <source>
        <dbReference type="SAM" id="Phobius"/>
    </source>
</evidence>
<dbReference type="Gene3D" id="2.60.120.1140">
    <property type="entry name" value="Protein of unknown function DUF192"/>
    <property type="match status" value="1"/>
</dbReference>
<reference evidence="2" key="1">
    <citation type="submission" date="2023-03" db="EMBL/GenBank/DDBJ databases">
        <title>Stygiobacter electus gen. nov., sp. nov., facultatively anaerobic thermotolerant bacterium of the class Ignavibacteria from a well of Yessentuki mineral water deposit.</title>
        <authorList>
            <person name="Podosokorskaya O.A."/>
            <person name="Elcheninov A.G."/>
            <person name="Petrova N.F."/>
            <person name="Zavarzina D.G."/>
            <person name="Kublanov I.V."/>
            <person name="Merkel A.Y."/>
        </authorList>
    </citation>
    <scope>NUCLEOTIDE SEQUENCE</scope>
    <source>
        <strain evidence="2">09-Me</strain>
    </source>
</reference>
<evidence type="ECO:0000313" key="3">
    <source>
        <dbReference type="Proteomes" id="UP001221302"/>
    </source>
</evidence>
<dbReference type="PANTHER" id="PTHR37953">
    <property type="entry name" value="UPF0127 PROTEIN MJ1496"/>
    <property type="match status" value="1"/>
</dbReference>